<dbReference type="EMBL" id="LR130779">
    <property type="protein sequence ID" value="VDN66527.1"/>
    <property type="molecule type" value="Genomic_DNA"/>
</dbReference>
<dbReference type="AlphaFoldDB" id="A0A653BEI1"/>
<name>A0A653BEI1_ECTOL</name>
<accession>A0A653BEI1</accession>
<organism evidence="2">
    <name type="scientific">Ectopseudomonas oleovorans</name>
    <name type="common">Pseudomonas oleovorans</name>
    <dbReference type="NCBI Taxonomy" id="301"/>
    <lineage>
        <taxon>Bacteria</taxon>
        <taxon>Pseudomonadati</taxon>
        <taxon>Pseudomonadota</taxon>
        <taxon>Gammaproteobacteria</taxon>
        <taxon>Pseudomonadales</taxon>
        <taxon>Pseudomonadaceae</taxon>
        <taxon>Ectopseudomonas</taxon>
    </lineage>
</organism>
<reference evidence="2" key="1">
    <citation type="submission" date="2018-11" db="EMBL/GenBank/DDBJ databases">
        <authorList>
            <consortium name="Genoscope - CEA"/>
            <person name="William W."/>
        </authorList>
    </citation>
    <scope>NUCLEOTIDE SEQUENCE [LARGE SCALE GENOMIC DNA]</scope>
    <source>
        <strain evidence="2">T9AD</strain>
    </source>
</reference>
<evidence type="ECO:0000256" key="1">
    <source>
        <dbReference type="SAM" id="MobiDB-lite"/>
    </source>
</evidence>
<sequence length="73" mass="7700">MTRAIHKIHNCYHERLDVEALAGSADERAQLSSALSHGHRHLAHAVPQVDAPASGADAAQRPDGGEDGISGRL</sequence>
<protein>
    <submittedName>
        <fullName evidence="2">Uncharacterized protein</fullName>
    </submittedName>
</protein>
<proteinExistence type="predicted"/>
<gene>
    <name evidence="2" type="ORF">POT9AD_5552</name>
</gene>
<feature type="region of interest" description="Disordered" evidence="1">
    <location>
        <begin position="32"/>
        <end position="73"/>
    </location>
</feature>
<evidence type="ECO:0000313" key="2">
    <source>
        <dbReference type="EMBL" id="VDN66527.1"/>
    </source>
</evidence>